<gene>
    <name evidence="5" type="ORF">OJF2_72350</name>
</gene>
<dbReference type="Gene3D" id="1.10.1370.30">
    <property type="match status" value="1"/>
</dbReference>
<feature type="region of interest" description="Disordered" evidence="4">
    <location>
        <begin position="110"/>
        <end position="138"/>
    </location>
</feature>
<evidence type="ECO:0000313" key="6">
    <source>
        <dbReference type="Proteomes" id="UP000324233"/>
    </source>
</evidence>
<dbReference type="PANTHER" id="PTHR34217:SF1">
    <property type="entry name" value="CARBOXYPEPTIDASE 1"/>
    <property type="match status" value="1"/>
</dbReference>
<proteinExistence type="inferred from homology"/>
<feature type="binding site" evidence="2">
    <location>
        <position position="264"/>
    </location>
    <ligand>
        <name>Zn(2+)</name>
        <dbReference type="ChEBI" id="CHEBI:29105"/>
        <note>catalytic</note>
    </ligand>
</feature>
<dbReference type="KEGG" id="agv:OJF2_72350"/>
<evidence type="ECO:0000313" key="5">
    <source>
        <dbReference type="EMBL" id="QEH38629.1"/>
    </source>
</evidence>
<keyword evidence="6" id="KW-1185">Reference proteome</keyword>
<dbReference type="GO" id="GO:0046872">
    <property type="term" value="F:metal ion binding"/>
    <property type="evidence" value="ECO:0007669"/>
    <property type="project" value="UniProtKB-KW"/>
</dbReference>
<reference evidence="5 6" key="1">
    <citation type="submission" date="2019-08" db="EMBL/GenBank/DDBJ databases">
        <title>Deep-cultivation of Planctomycetes and their phenomic and genomic characterization uncovers novel biology.</title>
        <authorList>
            <person name="Wiegand S."/>
            <person name="Jogler M."/>
            <person name="Boedeker C."/>
            <person name="Pinto D."/>
            <person name="Vollmers J."/>
            <person name="Rivas-Marin E."/>
            <person name="Kohn T."/>
            <person name="Peeters S.H."/>
            <person name="Heuer A."/>
            <person name="Rast P."/>
            <person name="Oberbeckmann S."/>
            <person name="Bunk B."/>
            <person name="Jeske O."/>
            <person name="Meyerdierks A."/>
            <person name="Storesund J.E."/>
            <person name="Kallscheuer N."/>
            <person name="Luecker S."/>
            <person name="Lage O.M."/>
            <person name="Pohl T."/>
            <person name="Merkel B.J."/>
            <person name="Hornburger P."/>
            <person name="Mueller R.-W."/>
            <person name="Bruemmer F."/>
            <person name="Labrenz M."/>
            <person name="Spormann A.M."/>
            <person name="Op den Camp H."/>
            <person name="Overmann J."/>
            <person name="Amann R."/>
            <person name="Jetten M.S.M."/>
            <person name="Mascher T."/>
            <person name="Medema M.H."/>
            <person name="Devos D.P."/>
            <person name="Kaster A.-K."/>
            <person name="Ovreas L."/>
            <person name="Rohde M."/>
            <person name="Galperin M.Y."/>
            <person name="Jogler C."/>
        </authorList>
    </citation>
    <scope>NUCLEOTIDE SEQUENCE [LARGE SCALE GENOMIC DNA]</scope>
    <source>
        <strain evidence="5 6">OJF2</strain>
    </source>
</reference>
<comment type="similarity">
    <text evidence="1">Belongs to the peptidase M32 family.</text>
</comment>
<comment type="catalytic activity">
    <reaction evidence="1">
        <text>Release of a C-terminal amino acid with broad specificity, except for -Pro.</text>
        <dbReference type="EC" id="3.4.17.19"/>
    </reaction>
</comment>
<comment type="function">
    <text evidence="1">Broad specificity carboxypetidase that releases amino acids sequentially from the C-terminus, including neutral, aromatic, polar and basic residues.</text>
</comment>
<evidence type="ECO:0000256" key="4">
    <source>
        <dbReference type="SAM" id="MobiDB-lite"/>
    </source>
</evidence>
<dbReference type="InterPro" id="IPR001333">
    <property type="entry name" value="Peptidase_M32_Taq"/>
</dbReference>
<dbReference type="EC" id="3.4.17.19" evidence="1"/>
<accession>A0A5B9WEG3</accession>
<feature type="binding site" evidence="2">
    <location>
        <position position="260"/>
    </location>
    <ligand>
        <name>Zn(2+)</name>
        <dbReference type="ChEBI" id="CHEBI:29105"/>
        <note>catalytic</note>
    </ligand>
</feature>
<dbReference type="PRINTS" id="PR00998">
    <property type="entry name" value="CRBOXYPTASET"/>
</dbReference>
<feature type="active site" description="Proton donor/acceptor" evidence="3">
    <location>
        <position position="261"/>
    </location>
</feature>
<dbReference type="PIRSF" id="PIRSF006615">
    <property type="entry name" value="Zn_crbxpep_Taq"/>
    <property type="match status" value="1"/>
</dbReference>
<name>A0A5B9WEG3_9BACT</name>
<sequence length="496" mass="55799">MALLAGLMHERAINPRIGELLRILEDGSSLFEPDSVEAANIKESLRNYDRATRLPRKLVEDLARTTSLAQHEWAAARQESSYGRFRPWLEKIVALKREEGQALQDLLHKGQSVDSPPAGVSHSIPESEDPSLRSRTPEGDPIYDALLDEYEPGARSGELSALFLSLRDQLIPLVRAIGEASARLRREKEWPRSILKRRYPADRQRFFAEMVAASIGFDFHRGRLDVTAHPFCTGLGPGDTRITTRYDESQFGEAFFGVLHEAGHGLYEQGLPALDFGTPMGEAVSLGIHESQSRLWENAVARSGPFWDYWFPLARGVFREALHDVSLGEFLAAINRVEPSLIRTDADEVTYNLHVIIRFELERALLRGDLGAADLPSAWGQRYTEMLGITPSNDAEGCLQDIHWSAGLFGYFPTYTLGNLYAAQLYSRASLDLADLDGAFTRGDFSGLLGWLRERIHRHGRRYRPSQLIERATGRPPEEGPLIASLRRKYEELYSL</sequence>
<evidence type="ECO:0000256" key="1">
    <source>
        <dbReference type="PIRNR" id="PIRNR006615"/>
    </source>
</evidence>
<organism evidence="5 6">
    <name type="scientific">Aquisphaera giovannonii</name>
    <dbReference type="NCBI Taxonomy" id="406548"/>
    <lineage>
        <taxon>Bacteria</taxon>
        <taxon>Pseudomonadati</taxon>
        <taxon>Planctomycetota</taxon>
        <taxon>Planctomycetia</taxon>
        <taxon>Isosphaerales</taxon>
        <taxon>Isosphaeraceae</taxon>
        <taxon>Aquisphaera</taxon>
    </lineage>
</organism>
<dbReference type="Pfam" id="PF02074">
    <property type="entry name" value="Peptidase_M32"/>
    <property type="match status" value="2"/>
</dbReference>
<dbReference type="AlphaFoldDB" id="A0A5B9WEG3"/>
<dbReference type="GO" id="GO:0006508">
    <property type="term" value="P:proteolysis"/>
    <property type="evidence" value="ECO:0007669"/>
    <property type="project" value="UniProtKB-UniRule"/>
</dbReference>
<keyword evidence="1" id="KW-0645">Protease</keyword>
<dbReference type="CDD" id="cd06460">
    <property type="entry name" value="M32_Taq"/>
    <property type="match status" value="1"/>
</dbReference>
<feature type="binding site" evidence="2">
    <location>
        <position position="290"/>
    </location>
    <ligand>
        <name>Zn(2+)</name>
        <dbReference type="ChEBI" id="CHEBI:29105"/>
        <note>catalytic</note>
    </ligand>
</feature>
<evidence type="ECO:0000256" key="2">
    <source>
        <dbReference type="PIRSR" id="PIRSR006615-1"/>
    </source>
</evidence>
<dbReference type="GO" id="GO:0004181">
    <property type="term" value="F:metallocarboxypeptidase activity"/>
    <property type="evidence" value="ECO:0007669"/>
    <property type="project" value="UniProtKB-UniRule"/>
</dbReference>
<keyword evidence="1" id="KW-0482">Metalloprotease</keyword>
<dbReference type="Proteomes" id="UP000324233">
    <property type="component" value="Chromosome"/>
</dbReference>
<protein>
    <recommendedName>
        <fullName evidence="1">Metal-dependent carboxypeptidase</fullName>
        <ecNumber evidence="1">3.4.17.19</ecNumber>
    </recommendedName>
</protein>
<dbReference type="PANTHER" id="PTHR34217">
    <property type="entry name" value="METAL-DEPENDENT CARBOXYPEPTIDASE"/>
    <property type="match status" value="1"/>
</dbReference>
<keyword evidence="2" id="KW-0862">Zinc</keyword>
<evidence type="ECO:0000256" key="3">
    <source>
        <dbReference type="PIRSR" id="PIRSR006615-2"/>
    </source>
</evidence>
<dbReference type="EMBL" id="CP042997">
    <property type="protein sequence ID" value="QEH38629.1"/>
    <property type="molecule type" value="Genomic_DNA"/>
</dbReference>
<keyword evidence="1 2" id="KW-0479">Metal-binding</keyword>
<keyword evidence="1 5" id="KW-0378">Hydrolase</keyword>
<dbReference type="SUPFAM" id="SSF55486">
    <property type="entry name" value="Metalloproteases ('zincins'), catalytic domain"/>
    <property type="match status" value="1"/>
</dbReference>
<dbReference type="PROSITE" id="PS52034">
    <property type="entry name" value="PEPTIDASE_M32"/>
    <property type="match status" value="1"/>
</dbReference>
<keyword evidence="1 5" id="KW-0121">Carboxypeptidase</keyword>
<comment type="cofactor">
    <cofactor evidence="2">
        <name>Zn(2+)</name>
        <dbReference type="ChEBI" id="CHEBI:29105"/>
    </cofactor>
    <text evidence="2">Binds 1 zinc ion per subunit.</text>
</comment>